<evidence type="ECO:0000313" key="2">
    <source>
        <dbReference type="Proteomes" id="UP000010880"/>
    </source>
</evidence>
<name>L0K731_HALHC</name>
<gene>
    <name evidence="1" type="ordered locus">Halha_0326</name>
</gene>
<evidence type="ECO:0000313" key="1">
    <source>
        <dbReference type="EMBL" id="AGB40335.1"/>
    </source>
</evidence>
<dbReference type="OrthoDB" id="6399948at2"/>
<keyword evidence="1" id="KW-0396">Initiation factor</keyword>
<accession>L0K731</accession>
<dbReference type="Proteomes" id="UP000010880">
    <property type="component" value="Chromosome"/>
</dbReference>
<dbReference type="RefSeq" id="WP_015326061.1">
    <property type="nucleotide sequence ID" value="NC_019978.1"/>
</dbReference>
<dbReference type="SUPFAM" id="SSF103642">
    <property type="entry name" value="Sec-C motif"/>
    <property type="match status" value="1"/>
</dbReference>
<sequence length="387" mass="45288">MSKVGRNEPCPCGSEQKYKKCCLPQEKTQRLYNNAKQNVINKAINFSEKFRSETRELKKDYRKLMNYGHSRELAQGEAANLTNIILFDYPIKENQTLIKLFAEKYSNQLNRREKRVLKRLIDLNLGVYEVKKIDKEGYHLKDLWENETFIVSKTDTLTEMANEHDILFTRIAKIKNTYQIIGTLGKVVNDLKEQVINIINYLQTAYESTNKTSYWNKFIQEYSLFISLIPSKIQQLKLRQNDDNYDQKIIELVQDHLSLDNITEELISTEESNLHNSLLELKNRFKITLDDNIEPTDKIEKIATEKMKQKLTLPEVNVSLELWRKFKEKSDSIRGNATSWAAGLEYLVNRLVDLNLTQGDVGKRYEVSASTVARTYKKINKQLKIEL</sequence>
<dbReference type="eggNOG" id="COG3012">
    <property type="taxonomic scope" value="Bacteria"/>
</dbReference>
<dbReference type="AlphaFoldDB" id="L0K731"/>
<dbReference type="EMBL" id="CP003359">
    <property type="protein sequence ID" value="AGB40335.1"/>
    <property type="molecule type" value="Genomic_DNA"/>
</dbReference>
<reference evidence="2" key="1">
    <citation type="submission" date="2012-02" db="EMBL/GenBank/DDBJ databases">
        <title>The complete genome of Halobacteroides halobius DSM 5150.</title>
        <authorList>
            <person name="Lucas S."/>
            <person name="Copeland A."/>
            <person name="Lapidus A."/>
            <person name="Glavina del Rio T."/>
            <person name="Dalin E."/>
            <person name="Tice H."/>
            <person name="Bruce D."/>
            <person name="Goodwin L."/>
            <person name="Pitluck S."/>
            <person name="Peters L."/>
            <person name="Mikhailova N."/>
            <person name="Gu W."/>
            <person name="Kyrpides N."/>
            <person name="Mavromatis K."/>
            <person name="Ivanova N."/>
            <person name="Brettin T."/>
            <person name="Detter J.C."/>
            <person name="Han C."/>
            <person name="Larimer F."/>
            <person name="Land M."/>
            <person name="Hauser L."/>
            <person name="Markowitz V."/>
            <person name="Cheng J.-F."/>
            <person name="Hugenholtz P."/>
            <person name="Woyke T."/>
            <person name="Wu D."/>
            <person name="Tindall B."/>
            <person name="Pomrenke H."/>
            <person name="Brambilla E."/>
            <person name="Klenk H.-P."/>
            <person name="Eisen J.A."/>
        </authorList>
    </citation>
    <scope>NUCLEOTIDE SEQUENCE [LARGE SCALE GENOMIC DNA]</scope>
    <source>
        <strain evidence="2">ATCC 35273 / DSM 5150 / MD-1</strain>
    </source>
</reference>
<dbReference type="GO" id="GO:0003743">
    <property type="term" value="F:translation initiation factor activity"/>
    <property type="evidence" value="ECO:0007669"/>
    <property type="project" value="UniProtKB-KW"/>
</dbReference>
<proteinExistence type="predicted"/>
<dbReference type="Pfam" id="PF02810">
    <property type="entry name" value="SEC-C"/>
    <property type="match status" value="1"/>
</dbReference>
<dbReference type="Gene3D" id="3.10.450.50">
    <property type="match status" value="1"/>
</dbReference>
<keyword evidence="1" id="KW-0648">Protein biosynthesis</keyword>
<dbReference type="HOGENOM" id="CLU_713225_0_0_9"/>
<protein>
    <submittedName>
        <fullName evidence="1">Transcription initiation factor TFIIIB, Brf1 subunit/transcription initiation factor TFIIB</fullName>
    </submittedName>
</protein>
<dbReference type="eggNOG" id="COG1405">
    <property type="taxonomic scope" value="Bacteria"/>
</dbReference>
<dbReference type="InterPro" id="IPR036915">
    <property type="entry name" value="Cyclin-like_sf"/>
</dbReference>
<dbReference type="KEGG" id="hhl:Halha_0326"/>
<dbReference type="InterPro" id="IPR004027">
    <property type="entry name" value="SEC_C_motif"/>
</dbReference>
<organism evidence="1 2">
    <name type="scientific">Halobacteroides halobius (strain ATCC 35273 / DSM 5150 / MD-1)</name>
    <dbReference type="NCBI Taxonomy" id="748449"/>
    <lineage>
        <taxon>Bacteria</taxon>
        <taxon>Bacillati</taxon>
        <taxon>Bacillota</taxon>
        <taxon>Clostridia</taxon>
        <taxon>Halanaerobiales</taxon>
        <taxon>Halobacteroidaceae</taxon>
        <taxon>Halobacteroides</taxon>
    </lineage>
</organism>
<keyword evidence="2" id="KW-1185">Reference proteome</keyword>
<dbReference type="SUPFAM" id="SSF47954">
    <property type="entry name" value="Cyclin-like"/>
    <property type="match status" value="1"/>
</dbReference>